<feature type="domain" description="PAS" evidence="9">
    <location>
        <begin position="392"/>
        <end position="467"/>
    </location>
</feature>
<proteinExistence type="predicted"/>
<evidence type="ECO:0000256" key="6">
    <source>
        <dbReference type="PROSITE-ProRule" id="PRU00169"/>
    </source>
</evidence>
<dbReference type="GO" id="GO:0000155">
    <property type="term" value="F:phosphorelay sensor kinase activity"/>
    <property type="evidence" value="ECO:0007669"/>
    <property type="project" value="InterPro"/>
</dbReference>
<dbReference type="Pfam" id="PF00072">
    <property type="entry name" value="Response_reg"/>
    <property type="match status" value="1"/>
</dbReference>
<evidence type="ECO:0000256" key="4">
    <source>
        <dbReference type="ARBA" id="ARBA00022679"/>
    </source>
</evidence>
<evidence type="ECO:0000256" key="3">
    <source>
        <dbReference type="ARBA" id="ARBA00022553"/>
    </source>
</evidence>
<dbReference type="InterPro" id="IPR035965">
    <property type="entry name" value="PAS-like_dom_sf"/>
</dbReference>
<dbReference type="SUPFAM" id="SSF55785">
    <property type="entry name" value="PYP-like sensor domain (PAS domain)"/>
    <property type="match status" value="5"/>
</dbReference>
<keyword evidence="5" id="KW-0418">Kinase</keyword>
<dbReference type="Proteomes" id="UP000199608">
    <property type="component" value="Unassembled WGS sequence"/>
</dbReference>
<dbReference type="SMART" id="SM00448">
    <property type="entry name" value="REC"/>
    <property type="match status" value="1"/>
</dbReference>
<dbReference type="InterPro" id="IPR001610">
    <property type="entry name" value="PAC"/>
</dbReference>
<dbReference type="PROSITE" id="PS50112">
    <property type="entry name" value="PAS"/>
    <property type="match status" value="2"/>
</dbReference>
<evidence type="ECO:0000259" key="7">
    <source>
        <dbReference type="PROSITE" id="PS50109"/>
    </source>
</evidence>
<organism evidence="11 12">
    <name type="scientific">Desulfobacula phenolica</name>
    <dbReference type="NCBI Taxonomy" id="90732"/>
    <lineage>
        <taxon>Bacteria</taxon>
        <taxon>Pseudomonadati</taxon>
        <taxon>Thermodesulfobacteriota</taxon>
        <taxon>Desulfobacteria</taxon>
        <taxon>Desulfobacterales</taxon>
        <taxon>Desulfobacteraceae</taxon>
        <taxon>Desulfobacula</taxon>
    </lineage>
</organism>
<dbReference type="Gene3D" id="3.30.450.20">
    <property type="entry name" value="PAS domain"/>
    <property type="match status" value="5"/>
</dbReference>
<dbReference type="InterPro" id="IPR052162">
    <property type="entry name" value="Sensor_kinase/Photoreceptor"/>
</dbReference>
<dbReference type="InterPro" id="IPR000014">
    <property type="entry name" value="PAS"/>
</dbReference>
<dbReference type="Gene3D" id="3.30.565.10">
    <property type="entry name" value="Histidine kinase-like ATPase, C-terminal domain"/>
    <property type="match status" value="1"/>
</dbReference>
<reference evidence="12" key="1">
    <citation type="submission" date="2016-10" db="EMBL/GenBank/DDBJ databases">
        <authorList>
            <person name="Varghese N."/>
            <person name="Submissions S."/>
        </authorList>
    </citation>
    <scope>NUCLEOTIDE SEQUENCE [LARGE SCALE GENOMIC DNA]</scope>
    <source>
        <strain evidence="12">DSM 3384</strain>
    </source>
</reference>
<dbReference type="SMART" id="SM00091">
    <property type="entry name" value="PAS"/>
    <property type="match status" value="5"/>
</dbReference>
<dbReference type="RefSeq" id="WP_092232187.1">
    <property type="nucleotide sequence ID" value="NZ_FNLL01000004.1"/>
</dbReference>
<evidence type="ECO:0000256" key="2">
    <source>
        <dbReference type="ARBA" id="ARBA00012438"/>
    </source>
</evidence>
<dbReference type="PANTHER" id="PTHR43304:SF1">
    <property type="entry name" value="PAC DOMAIN-CONTAINING PROTEIN"/>
    <property type="match status" value="1"/>
</dbReference>
<dbReference type="InterPro" id="IPR003661">
    <property type="entry name" value="HisK_dim/P_dom"/>
</dbReference>
<evidence type="ECO:0000259" key="8">
    <source>
        <dbReference type="PROSITE" id="PS50110"/>
    </source>
</evidence>
<dbReference type="CDD" id="cd00082">
    <property type="entry name" value="HisKA"/>
    <property type="match status" value="1"/>
</dbReference>
<dbReference type="Gene3D" id="3.40.50.2300">
    <property type="match status" value="1"/>
</dbReference>
<dbReference type="InterPro" id="IPR003594">
    <property type="entry name" value="HATPase_dom"/>
</dbReference>
<dbReference type="SUPFAM" id="SSF55874">
    <property type="entry name" value="ATPase domain of HSP90 chaperone/DNA topoisomerase II/histidine kinase"/>
    <property type="match status" value="1"/>
</dbReference>
<evidence type="ECO:0000259" key="10">
    <source>
        <dbReference type="PROSITE" id="PS50113"/>
    </source>
</evidence>
<dbReference type="PROSITE" id="PS50113">
    <property type="entry name" value="PAC"/>
    <property type="match status" value="2"/>
</dbReference>
<dbReference type="InterPro" id="IPR011006">
    <property type="entry name" value="CheY-like_superfamily"/>
</dbReference>
<evidence type="ECO:0000313" key="12">
    <source>
        <dbReference type="Proteomes" id="UP000199608"/>
    </source>
</evidence>
<dbReference type="PRINTS" id="PR00344">
    <property type="entry name" value="BCTRLSENSOR"/>
</dbReference>
<protein>
    <recommendedName>
        <fullName evidence="2">histidine kinase</fullName>
        <ecNumber evidence="2">2.7.13.3</ecNumber>
    </recommendedName>
</protein>
<dbReference type="InterPro" id="IPR000700">
    <property type="entry name" value="PAS-assoc_C"/>
</dbReference>
<dbReference type="NCBIfam" id="TIGR00229">
    <property type="entry name" value="sensory_box"/>
    <property type="match status" value="3"/>
</dbReference>
<dbReference type="InterPro" id="IPR036890">
    <property type="entry name" value="HATPase_C_sf"/>
</dbReference>
<name>A0A1H2F7Q2_9BACT</name>
<dbReference type="CDD" id="cd00156">
    <property type="entry name" value="REC"/>
    <property type="match status" value="1"/>
</dbReference>
<dbReference type="Pfam" id="PF02518">
    <property type="entry name" value="HATPase_c"/>
    <property type="match status" value="1"/>
</dbReference>
<dbReference type="Pfam" id="PF08447">
    <property type="entry name" value="PAS_3"/>
    <property type="match status" value="1"/>
</dbReference>
<dbReference type="InterPro" id="IPR005467">
    <property type="entry name" value="His_kinase_dom"/>
</dbReference>
<dbReference type="SMART" id="SM00387">
    <property type="entry name" value="HATPase_c"/>
    <property type="match status" value="1"/>
</dbReference>
<dbReference type="AlphaFoldDB" id="A0A1H2F7Q2"/>
<keyword evidence="4" id="KW-0808">Transferase</keyword>
<keyword evidence="12" id="KW-1185">Reference proteome</keyword>
<feature type="domain" description="PAC" evidence="10">
    <location>
        <begin position="469"/>
        <end position="521"/>
    </location>
</feature>
<sequence length="1022" mass="117465">MTEKLDYEVLEKRIQELEKENSTLRLFKFAIDNLSDSRCAIVNRDCRFETVSKGYHEAFNKSADQIAGKHISEILGNQMFKTIVKPNFDKALAGETINFSGWFDLPGGKKNFMDIQYFPVYSGDQINSVAILVHDLTRIKKAEGLLRESEANLIKAQQIAHIGNWNWDMTEDRISCSKEFYRILGIVPECFCSTYEGYMKYVHPEDLEMFQYSVKKALTEPRSKTIKYRIVRPDGIIRTVHERSEVTVDSAGNPINVFGTIQDITEQVQVEEQYQTILKLAIDGFCLVYKQGQLFDVNDSYCKMLGYERDELLKLSISDIDVVQTLEQRVQQCKKIIKTGQDRFETKHRCKDGTLIDVEINTQYSDMKKGMFICFIRDITEKNKIREALKKGEIRYRNLFEGAPVMYAIIKNQKESTIITDCNKQFLTTLGYSRSEVIGKSISEFYTQESQKKLIKEESFRRSMENNFTASERELIGSDGQIINTLIQAVPEYDVQGNIIGGRSMYIDTTSQKRAEEQLRESHELLLMIVDGISDPLMMVDEKMNLMMMNAAAENYFKKNNETCLGRKCYQVFKMRQSLCEGCKLAKAISKGRQKSFERKGLMNPEKLERVCVYPVRKKGDSIRTAILRISDITRVKRIEKELIQADKMISLGVLVSGVAHEINNPNHLIMLNTPILWEAWEDIVPVVEKYYHQNGDFSLAGVLYSEMRDEIPLLFAAIKEGAVRIQRIVQDLKDFSRQDDTHMDQLVNINQVIENSIRLTENLIKKHTEHFKIEYSQNLPMVMGDQQKLEQVMINLIQNACQAVSDKKKAIFITSFFDEKKAMIEVEVRDEGVGIPQEMLDRIMDPFFTTKRSEGGTGLGLAVSSNIVKSFGGKIEVESDLGKGSVFKIFIPTRKFEYPVKILVADDDPFFREYLHKALGETERYSLREAVNGKEAFLKIGQELPDLFILDIQMPDMDGLDVCRLLKEKSELSDIKVIIITGFPESFIVDEIVKMGFDKILAKPFTIIELKKTIEKVMEVE</sequence>
<evidence type="ECO:0000256" key="5">
    <source>
        <dbReference type="ARBA" id="ARBA00022777"/>
    </source>
</evidence>
<accession>A0A1H2F7Q2</accession>
<dbReference type="EC" id="2.7.13.3" evidence="2"/>
<gene>
    <name evidence="11" type="ORF">SAMN04487931_1045</name>
</gene>
<dbReference type="PROSITE" id="PS50109">
    <property type="entry name" value="HIS_KIN"/>
    <property type="match status" value="1"/>
</dbReference>
<evidence type="ECO:0000259" key="9">
    <source>
        <dbReference type="PROSITE" id="PS50112"/>
    </source>
</evidence>
<feature type="domain" description="PAS" evidence="9">
    <location>
        <begin position="270"/>
        <end position="313"/>
    </location>
</feature>
<dbReference type="CDD" id="cd00130">
    <property type="entry name" value="PAS"/>
    <property type="match status" value="3"/>
</dbReference>
<keyword evidence="3 6" id="KW-0597">Phosphoprotein</keyword>
<dbReference type="SMART" id="SM00086">
    <property type="entry name" value="PAC"/>
    <property type="match status" value="3"/>
</dbReference>
<feature type="domain" description="Histidine kinase" evidence="7">
    <location>
        <begin position="658"/>
        <end position="896"/>
    </location>
</feature>
<dbReference type="Gene3D" id="1.10.287.130">
    <property type="match status" value="1"/>
</dbReference>
<dbReference type="Pfam" id="PF13426">
    <property type="entry name" value="PAS_9"/>
    <property type="match status" value="2"/>
</dbReference>
<dbReference type="EMBL" id="FNLL01000004">
    <property type="protein sequence ID" value="SDU03381.1"/>
    <property type="molecule type" value="Genomic_DNA"/>
</dbReference>
<dbReference type="PROSITE" id="PS50110">
    <property type="entry name" value="RESPONSE_REGULATORY"/>
    <property type="match status" value="1"/>
</dbReference>
<evidence type="ECO:0000256" key="1">
    <source>
        <dbReference type="ARBA" id="ARBA00000085"/>
    </source>
</evidence>
<feature type="modified residue" description="4-aspartylphosphate" evidence="6">
    <location>
        <position position="952"/>
    </location>
</feature>
<dbReference type="Gene3D" id="2.10.70.100">
    <property type="match status" value="1"/>
</dbReference>
<dbReference type="SUPFAM" id="SSF52172">
    <property type="entry name" value="CheY-like"/>
    <property type="match status" value="1"/>
</dbReference>
<dbReference type="InterPro" id="IPR004358">
    <property type="entry name" value="Sig_transdc_His_kin-like_C"/>
</dbReference>
<feature type="domain" description="Response regulatory" evidence="8">
    <location>
        <begin position="902"/>
        <end position="1019"/>
    </location>
</feature>
<dbReference type="Pfam" id="PF08448">
    <property type="entry name" value="PAS_4"/>
    <property type="match status" value="2"/>
</dbReference>
<comment type="catalytic activity">
    <reaction evidence="1">
        <text>ATP + protein L-histidine = ADP + protein N-phospho-L-histidine.</text>
        <dbReference type="EC" id="2.7.13.3"/>
    </reaction>
</comment>
<dbReference type="InterPro" id="IPR001789">
    <property type="entry name" value="Sig_transdc_resp-reg_receiver"/>
</dbReference>
<feature type="domain" description="PAC" evidence="10">
    <location>
        <begin position="224"/>
        <end position="276"/>
    </location>
</feature>
<dbReference type="InterPro" id="IPR013655">
    <property type="entry name" value="PAS_fold_3"/>
</dbReference>
<dbReference type="InterPro" id="IPR013656">
    <property type="entry name" value="PAS_4"/>
</dbReference>
<dbReference type="PANTHER" id="PTHR43304">
    <property type="entry name" value="PHYTOCHROME-LIKE PROTEIN CPH1"/>
    <property type="match status" value="1"/>
</dbReference>
<evidence type="ECO:0000313" key="11">
    <source>
        <dbReference type="EMBL" id="SDU03381.1"/>
    </source>
</evidence>